<reference evidence="2 3" key="1">
    <citation type="journal article" date="2020" name="Proc. Natl. Acad. Sci. U.S.A.">
        <title>Ecological drivers of bacterial community assembly in synthetic phycospheres.</title>
        <authorList>
            <person name="Fu H."/>
            <person name="Uchimiya M."/>
            <person name="Gore J."/>
            <person name="Moran M.A."/>
        </authorList>
    </citation>
    <scope>NUCLEOTIDE SEQUENCE [LARGE SCALE GENOMIC DNA]</scope>
    <source>
        <strain evidence="2">HF-Din03</strain>
    </source>
</reference>
<dbReference type="SUPFAM" id="SSF159894">
    <property type="entry name" value="YgaC/TfoX-N like"/>
    <property type="match status" value="1"/>
</dbReference>
<proteinExistence type="predicted"/>
<evidence type="ECO:0000259" key="1">
    <source>
        <dbReference type="Pfam" id="PF04993"/>
    </source>
</evidence>
<evidence type="ECO:0000313" key="2">
    <source>
        <dbReference type="EMBL" id="NVK97220.1"/>
    </source>
</evidence>
<name>A0A850LHG7_9RHOB</name>
<dbReference type="OMA" id="PMIMSGR"/>
<feature type="domain" description="TfoX N-terminal" evidence="1">
    <location>
        <begin position="21"/>
        <end position="102"/>
    </location>
</feature>
<dbReference type="InterPro" id="IPR007076">
    <property type="entry name" value="TfoX_N"/>
</dbReference>
<dbReference type="Proteomes" id="UP000565723">
    <property type="component" value="Unassembled WGS sequence"/>
</dbReference>
<dbReference type="AlphaFoldDB" id="A0A850LHG7"/>
<gene>
    <name evidence="2" type="ORF">HW564_09855</name>
</gene>
<dbReference type="Gene3D" id="3.30.1460.30">
    <property type="entry name" value="YgaC/TfoX-N like chaperone"/>
    <property type="match status" value="1"/>
</dbReference>
<dbReference type="EMBL" id="JABXIY010000024">
    <property type="protein sequence ID" value="NVK97220.1"/>
    <property type="molecule type" value="Genomic_DNA"/>
</dbReference>
<accession>A0A850LHG7</accession>
<organism evidence="2 3">
    <name type="scientific">Ruegeria pomeroyi</name>
    <dbReference type="NCBI Taxonomy" id="89184"/>
    <lineage>
        <taxon>Bacteria</taxon>
        <taxon>Pseudomonadati</taxon>
        <taxon>Pseudomonadota</taxon>
        <taxon>Alphaproteobacteria</taxon>
        <taxon>Rhodobacterales</taxon>
        <taxon>Roseobacteraceae</taxon>
        <taxon>Ruegeria</taxon>
    </lineage>
</organism>
<comment type="caution">
    <text evidence="2">The sequence shown here is derived from an EMBL/GenBank/DDBJ whole genome shotgun (WGS) entry which is preliminary data.</text>
</comment>
<dbReference type="Pfam" id="PF04993">
    <property type="entry name" value="TfoX_N"/>
    <property type="match status" value="1"/>
</dbReference>
<protein>
    <submittedName>
        <fullName evidence="2">TfoX/Sxy family protein</fullName>
    </submittedName>
</protein>
<dbReference type="RefSeq" id="WP_030003225.1">
    <property type="nucleotide sequence ID" value="NZ_CP076685.1"/>
</dbReference>
<evidence type="ECO:0000313" key="3">
    <source>
        <dbReference type="Proteomes" id="UP000565723"/>
    </source>
</evidence>
<sequence length="112" mass="11755">MAYSETLAETMRADLGVEPGLSEKKMFGGLCFLLHGHMVCGVTRDGAMYRPGKAQEGAALALGAQPLSFTGRPMGGMVELDAGAFEDAALRSRLTEMSLAHAASLPPKEAAR</sequence>